<organism evidence="8 9">
    <name type="scientific">Sinanodonta woodiana</name>
    <name type="common">Chinese pond mussel</name>
    <name type="synonym">Anodonta woodiana</name>
    <dbReference type="NCBI Taxonomy" id="1069815"/>
    <lineage>
        <taxon>Eukaryota</taxon>
        <taxon>Metazoa</taxon>
        <taxon>Spiralia</taxon>
        <taxon>Lophotrochozoa</taxon>
        <taxon>Mollusca</taxon>
        <taxon>Bivalvia</taxon>
        <taxon>Autobranchia</taxon>
        <taxon>Heteroconchia</taxon>
        <taxon>Palaeoheterodonta</taxon>
        <taxon>Unionida</taxon>
        <taxon>Unionoidea</taxon>
        <taxon>Unionidae</taxon>
        <taxon>Unioninae</taxon>
        <taxon>Sinanodonta</taxon>
    </lineage>
</organism>
<evidence type="ECO:0000259" key="7">
    <source>
        <dbReference type="PROSITE" id="PS51194"/>
    </source>
</evidence>
<keyword evidence="2" id="KW-0238">DNA-binding</keyword>
<feature type="domain" description="Helicase C-terminal" evidence="7">
    <location>
        <begin position="89"/>
        <end position="229"/>
    </location>
</feature>
<dbReference type="AlphaFoldDB" id="A0ABD3TJX3"/>
<evidence type="ECO:0000256" key="1">
    <source>
        <dbReference type="ARBA" id="ARBA00005446"/>
    </source>
</evidence>
<dbReference type="SMART" id="SM00490">
    <property type="entry name" value="HELICc"/>
    <property type="match status" value="1"/>
</dbReference>
<accession>A0ABD3TJX3</accession>
<feature type="non-terminal residue" evidence="8">
    <location>
        <position position="1"/>
    </location>
</feature>
<name>A0ABD3TJX3_SINWO</name>
<evidence type="ECO:0000313" key="9">
    <source>
        <dbReference type="Proteomes" id="UP001634394"/>
    </source>
</evidence>
<dbReference type="Pfam" id="PF00271">
    <property type="entry name" value="Helicase_C"/>
    <property type="match status" value="1"/>
</dbReference>
<evidence type="ECO:0000256" key="6">
    <source>
        <dbReference type="ARBA" id="ARBA00044566"/>
    </source>
</evidence>
<evidence type="ECO:0000256" key="2">
    <source>
        <dbReference type="ARBA" id="ARBA00023125"/>
    </source>
</evidence>
<comment type="catalytic activity">
    <reaction evidence="4">
        <text>Couples ATP hydrolysis with the unwinding of duplex DNA by translocating in the 3'-5' direction.</text>
        <dbReference type="EC" id="5.6.2.4"/>
    </reaction>
</comment>
<protein>
    <recommendedName>
        <fullName evidence="5">DNA 3'-5' helicase</fullName>
        <ecNumber evidence="5">5.6.2.4</ecNumber>
    </recommendedName>
    <alternativeName>
        <fullName evidence="6">DNA 3'-5' helicase Q1</fullName>
    </alternativeName>
</protein>
<dbReference type="Proteomes" id="UP001634394">
    <property type="component" value="Unassembled WGS sequence"/>
</dbReference>
<proteinExistence type="inferred from homology"/>
<dbReference type="PANTHER" id="PTHR13710">
    <property type="entry name" value="DNA HELICASE RECQ FAMILY MEMBER"/>
    <property type="match status" value="1"/>
</dbReference>
<dbReference type="PANTHER" id="PTHR13710:SF105">
    <property type="entry name" value="ATP-DEPENDENT DNA HELICASE Q1"/>
    <property type="match status" value="1"/>
</dbReference>
<dbReference type="EC" id="5.6.2.4" evidence="5"/>
<dbReference type="GO" id="GO:0043138">
    <property type="term" value="F:3'-5' DNA helicase activity"/>
    <property type="evidence" value="ECO:0007669"/>
    <property type="project" value="UniProtKB-EC"/>
</dbReference>
<dbReference type="PROSITE" id="PS51194">
    <property type="entry name" value="HELICASE_CTER"/>
    <property type="match status" value="1"/>
</dbReference>
<dbReference type="InterPro" id="IPR027417">
    <property type="entry name" value="P-loop_NTPase"/>
</dbReference>
<gene>
    <name evidence="8" type="ORF">ACJMK2_021895</name>
</gene>
<keyword evidence="9" id="KW-1185">Reference proteome</keyword>
<dbReference type="EMBL" id="JBJQND010000018">
    <property type="protein sequence ID" value="KAL3836463.1"/>
    <property type="molecule type" value="Genomic_DNA"/>
</dbReference>
<comment type="caution">
    <text evidence="8">The sequence shown here is derived from an EMBL/GenBank/DDBJ whole genome shotgun (WGS) entry which is preliminary data.</text>
</comment>
<sequence length="229" mass="26021">VPLNSILQQEIQKLKDQVLHLKTGISFEQKSNISYFLAVTATASQTAQRDIHRSLGMKRCTILCTTPVLNENISINIRSRIPSTGGRHTVEGAYDYVYKPLLLELHRNKRLLGSLFWMDCERPDETACVVQFHSQHPEHVNQEILKKLSQDVSPVRLVFATIALGMGCDLRHVKRVIHACPPSTIESYTQEIGRAGRDGSIAQAMLFDWYATANIVWFPDRSPLRYYSL</sequence>
<comment type="similarity">
    <text evidence="1">Belongs to the helicase family. RecQ subfamily.</text>
</comment>
<dbReference type="InterPro" id="IPR001650">
    <property type="entry name" value="Helicase_C-like"/>
</dbReference>
<evidence type="ECO:0000256" key="4">
    <source>
        <dbReference type="ARBA" id="ARBA00034617"/>
    </source>
</evidence>
<dbReference type="GO" id="GO:0003677">
    <property type="term" value="F:DNA binding"/>
    <property type="evidence" value="ECO:0007669"/>
    <property type="project" value="UniProtKB-KW"/>
</dbReference>
<dbReference type="Gene3D" id="3.40.50.300">
    <property type="entry name" value="P-loop containing nucleotide triphosphate hydrolases"/>
    <property type="match status" value="1"/>
</dbReference>
<evidence type="ECO:0000256" key="5">
    <source>
        <dbReference type="ARBA" id="ARBA00034808"/>
    </source>
</evidence>
<evidence type="ECO:0000256" key="3">
    <source>
        <dbReference type="ARBA" id="ARBA00023235"/>
    </source>
</evidence>
<reference evidence="8 9" key="1">
    <citation type="submission" date="2024-11" db="EMBL/GenBank/DDBJ databases">
        <title>Chromosome-level genome assembly of the freshwater bivalve Anodonta woodiana.</title>
        <authorList>
            <person name="Chen X."/>
        </authorList>
    </citation>
    <scope>NUCLEOTIDE SEQUENCE [LARGE SCALE GENOMIC DNA]</scope>
    <source>
        <strain evidence="8">MN2024</strain>
        <tissue evidence="8">Gills</tissue>
    </source>
</reference>
<keyword evidence="3" id="KW-0413">Isomerase</keyword>
<evidence type="ECO:0000313" key="8">
    <source>
        <dbReference type="EMBL" id="KAL3836463.1"/>
    </source>
</evidence>
<dbReference type="SUPFAM" id="SSF52540">
    <property type="entry name" value="P-loop containing nucleoside triphosphate hydrolases"/>
    <property type="match status" value="1"/>
</dbReference>